<gene>
    <name evidence="1" type="ORF">ACFQ0E_18160</name>
</gene>
<protein>
    <submittedName>
        <fullName evidence="1">Uncharacterized protein</fullName>
    </submittedName>
</protein>
<name>A0ABW2YKU1_9GAMM</name>
<organism evidence="1 2">
    <name type="scientific">Lysobacter brunescens</name>
    <dbReference type="NCBI Taxonomy" id="262323"/>
    <lineage>
        <taxon>Bacteria</taxon>
        <taxon>Pseudomonadati</taxon>
        <taxon>Pseudomonadota</taxon>
        <taxon>Gammaproteobacteria</taxon>
        <taxon>Lysobacterales</taxon>
        <taxon>Lysobacteraceae</taxon>
        <taxon>Lysobacter</taxon>
    </lineage>
</organism>
<keyword evidence="2" id="KW-1185">Reference proteome</keyword>
<evidence type="ECO:0000313" key="1">
    <source>
        <dbReference type="EMBL" id="MFD0727523.1"/>
    </source>
</evidence>
<sequence length="161" mass="17672">MEGKADEFRSMSFDLIVLVPSLSRDIAERFNREPHPALPEGMRFATDTCGEASPCWEVHHDGEVWAEMYPGPRRARFDGALSQRVEGLTHQLHFPNRAHPLAFHLAADLAEAAGGLVFDPQCVAEEFAGALGAAFTADARQGLYSPALTRLIAEEIRRADG</sequence>
<dbReference type="EMBL" id="JBHTIF010000006">
    <property type="protein sequence ID" value="MFD0727523.1"/>
    <property type="molecule type" value="Genomic_DNA"/>
</dbReference>
<evidence type="ECO:0000313" key="2">
    <source>
        <dbReference type="Proteomes" id="UP001597110"/>
    </source>
</evidence>
<reference evidence="2" key="1">
    <citation type="journal article" date="2019" name="Int. J. Syst. Evol. Microbiol.">
        <title>The Global Catalogue of Microorganisms (GCM) 10K type strain sequencing project: providing services to taxonomists for standard genome sequencing and annotation.</title>
        <authorList>
            <consortium name="The Broad Institute Genomics Platform"/>
            <consortium name="The Broad Institute Genome Sequencing Center for Infectious Disease"/>
            <person name="Wu L."/>
            <person name="Ma J."/>
        </authorList>
    </citation>
    <scope>NUCLEOTIDE SEQUENCE [LARGE SCALE GENOMIC DNA]</scope>
    <source>
        <strain evidence="2">CCUG 55585</strain>
    </source>
</reference>
<comment type="caution">
    <text evidence="1">The sequence shown here is derived from an EMBL/GenBank/DDBJ whole genome shotgun (WGS) entry which is preliminary data.</text>
</comment>
<proteinExistence type="predicted"/>
<dbReference type="RefSeq" id="WP_386826283.1">
    <property type="nucleotide sequence ID" value="NZ_JBHTIF010000006.1"/>
</dbReference>
<accession>A0ABW2YKU1</accession>
<dbReference type="Proteomes" id="UP001597110">
    <property type="component" value="Unassembled WGS sequence"/>
</dbReference>